<proteinExistence type="predicted"/>
<dbReference type="InterPro" id="IPR025476">
    <property type="entry name" value="Helitron_helicase-like"/>
</dbReference>
<evidence type="ECO:0000259" key="1">
    <source>
        <dbReference type="Pfam" id="PF14214"/>
    </source>
</evidence>
<dbReference type="Proteomes" id="UP000887577">
    <property type="component" value="Unplaced"/>
</dbReference>
<evidence type="ECO:0000313" key="2">
    <source>
        <dbReference type="Proteomes" id="UP000887577"/>
    </source>
</evidence>
<organism evidence="2 3">
    <name type="scientific">Panagrolaimus superbus</name>
    <dbReference type="NCBI Taxonomy" id="310955"/>
    <lineage>
        <taxon>Eukaryota</taxon>
        <taxon>Metazoa</taxon>
        <taxon>Ecdysozoa</taxon>
        <taxon>Nematoda</taxon>
        <taxon>Chromadorea</taxon>
        <taxon>Rhabditida</taxon>
        <taxon>Tylenchina</taxon>
        <taxon>Panagrolaimomorpha</taxon>
        <taxon>Panagrolaimoidea</taxon>
        <taxon>Panagrolaimidae</taxon>
        <taxon>Panagrolaimus</taxon>
    </lineage>
</organism>
<accession>A0A914Y4I6</accession>
<protein>
    <submittedName>
        <fullName evidence="3">Helitron helicase-like domain-containing protein</fullName>
    </submittedName>
</protein>
<dbReference type="WBParaSite" id="PSU_v2.g12645.t1">
    <property type="protein sequence ID" value="PSU_v2.g12645.t1"/>
    <property type="gene ID" value="PSU_v2.g12645"/>
</dbReference>
<reference evidence="3" key="1">
    <citation type="submission" date="2022-11" db="UniProtKB">
        <authorList>
            <consortium name="WormBaseParasite"/>
        </authorList>
    </citation>
    <scope>IDENTIFICATION</scope>
</reference>
<dbReference type="AlphaFoldDB" id="A0A914Y4I6"/>
<sequence>MRNVNIFAQSYTMLKDTVEKEKIAQEAKGEKPRELRLLFKGNSNAPRNYDRVEAENEIALVFTPGPDGEVPRDDIVIYDKKAGNNVSEYLRSWDPRVEPLTYPLFYPTGNETVYDKQQRDPKDPKSGKLTEREYFNFKFQDRDDGKYGFNPFLYGGKLFLQYLCDAWAKVENGRLHWFKQNQKEIRAASYVEVQEHLNRKAQEIGKAPGTVKILPSTFYGGPRYLRELCSDAITMVDEYGKPTTMITMTVNPEDEDIIMNLYEDQKAWERPDGN</sequence>
<dbReference type="Pfam" id="PF14214">
    <property type="entry name" value="Helitron_like_N"/>
    <property type="match status" value="1"/>
</dbReference>
<evidence type="ECO:0000313" key="3">
    <source>
        <dbReference type="WBParaSite" id="PSU_v2.g12645.t1"/>
    </source>
</evidence>
<dbReference type="PANTHER" id="PTHR45786">
    <property type="entry name" value="DNA BINDING PROTEIN-LIKE"/>
    <property type="match status" value="1"/>
</dbReference>
<name>A0A914Y4I6_9BILA</name>
<keyword evidence="2" id="KW-1185">Reference proteome</keyword>
<dbReference type="PANTHER" id="PTHR45786:SF74">
    <property type="entry name" value="ATP-DEPENDENT DNA HELICASE"/>
    <property type="match status" value="1"/>
</dbReference>
<feature type="domain" description="Helitron helicase-like" evidence="1">
    <location>
        <begin position="149"/>
        <end position="272"/>
    </location>
</feature>